<accession>A0A645D8L9</accession>
<dbReference type="SUPFAM" id="SSF46785">
    <property type="entry name" value="Winged helix' DNA-binding domain"/>
    <property type="match status" value="1"/>
</dbReference>
<reference evidence="5" key="1">
    <citation type="submission" date="2019-08" db="EMBL/GenBank/DDBJ databases">
        <authorList>
            <person name="Kucharzyk K."/>
            <person name="Murdoch R.W."/>
            <person name="Higgins S."/>
            <person name="Loffler F."/>
        </authorList>
    </citation>
    <scope>NUCLEOTIDE SEQUENCE</scope>
</reference>
<dbReference type="Pfam" id="PF12802">
    <property type="entry name" value="MarR_2"/>
    <property type="match status" value="1"/>
</dbReference>
<dbReference type="GO" id="GO:0003700">
    <property type="term" value="F:DNA-binding transcription factor activity"/>
    <property type="evidence" value="ECO:0007669"/>
    <property type="project" value="InterPro"/>
</dbReference>
<proteinExistence type="predicted"/>
<comment type="caution">
    <text evidence="5">The sequence shown here is derived from an EMBL/GenBank/DDBJ whole genome shotgun (WGS) entry which is preliminary data.</text>
</comment>
<keyword evidence="2" id="KW-0238">DNA-binding</keyword>
<organism evidence="5">
    <name type="scientific">bioreactor metagenome</name>
    <dbReference type="NCBI Taxonomy" id="1076179"/>
    <lineage>
        <taxon>unclassified sequences</taxon>
        <taxon>metagenomes</taxon>
        <taxon>ecological metagenomes</taxon>
    </lineage>
</organism>
<dbReference type="PANTHER" id="PTHR42756:SF1">
    <property type="entry name" value="TRANSCRIPTIONAL REPRESSOR OF EMRAB OPERON"/>
    <property type="match status" value="1"/>
</dbReference>
<evidence type="ECO:0000256" key="1">
    <source>
        <dbReference type="ARBA" id="ARBA00023015"/>
    </source>
</evidence>
<dbReference type="InterPro" id="IPR036390">
    <property type="entry name" value="WH_DNA-bd_sf"/>
</dbReference>
<feature type="domain" description="HTH marR-type" evidence="4">
    <location>
        <begin position="6"/>
        <end position="138"/>
    </location>
</feature>
<evidence type="ECO:0000256" key="3">
    <source>
        <dbReference type="ARBA" id="ARBA00023163"/>
    </source>
</evidence>
<dbReference type="GO" id="GO:0003677">
    <property type="term" value="F:DNA binding"/>
    <property type="evidence" value="ECO:0007669"/>
    <property type="project" value="UniProtKB-KW"/>
</dbReference>
<sequence>MEIQSKVYLRELIRLLVRNLGLLEKSEASCCEITISQCHAIVEIGRIEKLSLNELAELLELDKSTTSRTINNLVDLGLVQREVSPEDRRYITINLTKEGEEIYKNIEDSMDEYYLNIFNSIPEEKRSQVLESLELLTDAVKNNKCC</sequence>
<name>A0A645D8L9_9ZZZZ</name>
<evidence type="ECO:0000256" key="2">
    <source>
        <dbReference type="ARBA" id="ARBA00023125"/>
    </source>
</evidence>
<dbReference type="EMBL" id="VSSQ01033636">
    <property type="protein sequence ID" value="MPM85293.1"/>
    <property type="molecule type" value="Genomic_DNA"/>
</dbReference>
<dbReference type="InterPro" id="IPR036388">
    <property type="entry name" value="WH-like_DNA-bd_sf"/>
</dbReference>
<dbReference type="Gene3D" id="1.10.10.10">
    <property type="entry name" value="Winged helix-like DNA-binding domain superfamily/Winged helix DNA-binding domain"/>
    <property type="match status" value="1"/>
</dbReference>
<dbReference type="PROSITE" id="PS50995">
    <property type="entry name" value="HTH_MARR_2"/>
    <property type="match status" value="1"/>
</dbReference>
<dbReference type="PRINTS" id="PR00598">
    <property type="entry name" value="HTHMARR"/>
</dbReference>
<gene>
    <name evidence="5" type="ORF">SDC9_132371</name>
</gene>
<protein>
    <recommendedName>
        <fullName evidence="4">HTH marR-type domain-containing protein</fullName>
    </recommendedName>
</protein>
<keyword evidence="1" id="KW-0805">Transcription regulation</keyword>
<evidence type="ECO:0000313" key="5">
    <source>
        <dbReference type="EMBL" id="MPM85293.1"/>
    </source>
</evidence>
<keyword evidence="3" id="KW-0804">Transcription</keyword>
<evidence type="ECO:0000259" key="4">
    <source>
        <dbReference type="PROSITE" id="PS50995"/>
    </source>
</evidence>
<dbReference type="PANTHER" id="PTHR42756">
    <property type="entry name" value="TRANSCRIPTIONAL REGULATOR, MARR"/>
    <property type="match status" value="1"/>
</dbReference>
<dbReference type="InterPro" id="IPR000835">
    <property type="entry name" value="HTH_MarR-typ"/>
</dbReference>
<dbReference type="SMART" id="SM00347">
    <property type="entry name" value="HTH_MARR"/>
    <property type="match status" value="1"/>
</dbReference>
<dbReference type="AlphaFoldDB" id="A0A645D8L9"/>